<dbReference type="PROSITE" id="PS50082">
    <property type="entry name" value="WD_REPEATS_2"/>
    <property type="match status" value="2"/>
</dbReference>
<evidence type="ECO:0000259" key="8">
    <source>
        <dbReference type="Pfam" id="PF24807"/>
    </source>
</evidence>
<dbReference type="InterPro" id="IPR033010">
    <property type="entry name" value="Cdc20/Fizzy"/>
</dbReference>
<dbReference type="PROSITE" id="PS50294">
    <property type="entry name" value="WD_REPEATS_REGION"/>
    <property type="match status" value="2"/>
</dbReference>
<evidence type="ECO:0000256" key="1">
    <source>
        <dbReference type="ARBA" id="ARBA00006445"/>
    </source>
</evidence>
<dbReference type="VEuPathDB" id="MicrosporidiaDB:NEDG_00627"/>
<gene>
    <name evidence="9" type="ORF">NEDG_00627</name>
</gene>
<dbReference type="OrthoDB" id="10263272at2759"/>
<proteinExistence type="inferred from homology"/>
<keyword evidence="10" id="KW-1185">Reference proteome</keyword>
<dbReference type="STRING" id="1805483.A0A177EC18"/>
<protein>
    <submittedName>
        <fullName evidence="9">Cell division cycle 2, cofactor of APC complex</fullName>
    </submittedName>
</protein>
<dbReference type="InterPro" id="IPR056150">
    <property type="entry name" value="WD40_CDC20-Fz"/>
</dbReference>
<dbReference type="Proteomes" id="UP000185944">
    <property type="component" value="Unassembled WGS sequence"/>
</dbReference>
<organism evidence="9 10">
    <name type="scientific">Nematocida displodere</name>
    <dbReference type="NCBI Taxonomy" id="1805483"/>
    <lineage>
        <taxon>Eukaryota</taxon>
        <taxon>Fungi</taxon>
        <taxon>Fungi incertae sedis</taxon>
        <taxon>Microsporidia</taxon>
        <taxon>Nematocida</taxon>
    </lineage>
</organism>
<evidence type="ECO:0000256" key="3">
    <source>
        <dbReference type="ARBA" id="ARBA00022618"/>
    </source>
</evidence>
<dbReference type="SUPFAM" id="SSF50998">
    <property type="entry name" value="Quinoprotein alcohol dehydrogenase-like"/>
    <property type="match status" value="1"/>
</dbReference>
<comment type="caution">
    <text evidence="9">The sequence shown here is derived from an EMBL/GenBank/DDBJ whole genome shotgun (WGS) entry which is preliminary data.</text>
</comment>
<dbReference type="GO" id="GO:1905786">
    <property type="term" value="P:positive regulation of anaphase-promoting complex-dependent catabolic process"/>
    <property type="evidence" value="ECO:0007669"/>
    <property type="project" value="TreeGrafter"/>
</dbReference>
<sequence>MDHRELDDLWDVPLLSTIEPRYARVKKEKKIQERFHLTEERKRPLGFPNPVFFSGRLAVEPRRERLAKRPLAKSPFRVLDAPSILNDYYLNLLDWGPKDVVALGLSDHLYMWDAHTKSVTHLASASANNYISGVSFSRDGTLAAGMSDGIVEIYDPEKGLVCTLPQRNCRTPSISWGPGMVSVGAKDGSIFNYDVRSGEHVSSFLSHTQEVCGLKWDADGVYLASGANDNTVCVWRAGCVRPKVRFEEHTAAVRAVAWCPWKKGVLSTGGGTGDRTIKTWDVEQGSCLDSLDTGSQVCSIVFSERYKEIITTHGYSDNNICVWKFCSMRKIGEMKGHTDRVLFSALSPGGDVLATCAADENLNFWVLFDQNVDRASPGETVVLR</sequence>
<comment type="similarity">
    <text evidence="1">Belongs to the WD repeat CDC20/Fizzy family.</text>
</comment>
<keyword evidence="5" id="KW-0498">Mitosis</keyword>
<dbReference type="RefSeq" id="XP_067544142.1">
    <property type="nucleotide sequence ID" value="XM_067688045.1"/>
</dbReference>
<dbReference type="Pfam" id="PF24807">
    <property type="entry name" value="WD40_CDC20-Fz"/>
    <property type="match status" value="1"/>
</dbReference>
<dbReference type="GeneID" id="93646977"/>
<dbReference type="GO" id="GO:0051301">
    <property type="term" value="P:cell division"/>
    <property type="evidence" value="ECO:0007669"/>
    <property type="project" value="UniProtKB-KW"/>
</dbReference>
<dbReference type="InterPro" id="IPR001680">
    <property type="entry name" value="WD40_rpt"/>
</dbReference>
<dbReference type="GO" id="GO:0031145">
    <property type="term" value="P:anaphase-promoting complex-dependent catabolic process"/>
    <property type="evidence" value="ECO:0007669"/>
    <property type="project" value="TreeGrafter"/>
</dbReference>
<dbReference type="EMBL" id="LTDL01000040">
    <property type="protein sequence ID" value="OAG29494.1"/>
    <property type="molecule type" value="Genomic_DNA"/>
</dbReference>
<evidence type="ECO:0000256" key="7">
    <source>
        <dbReference type="PROSITE-ProRule" id="PRU00221"/>
    </source>
</evidence>
<accession>A0A177EC18</accession>
<feature type="domain" description="CDC20/Fizzy WD40" evidence="8">
    <location>
        <begin position="79"/>
        <end position="365"/>
    </location>
</feature>
<keyword evidence="6" id="KW-0131">Cell cycle</keyword>
<name>A0A177EC18_9MICR</name>
<keyword evidence="2 7" id="KW-0853">WD repeat</keyword>
<dbReference type="InterPro" id="IPR015943">
    <property type="entry name" value="WD40/YVTN_repeat-like_dom_sf"/>
</dbReference>
<evidence type="ECO:0000256" key="2">
    <source>
        <dbReference type="ARBA" id="ARBA00022574"/>
    </source>
</evidence>
<dbReference type="InterPro" id="IPR011047">
    <property type="entry name" value="Quinoprotein_ADH-like_sf"/>
</dbReference>
<keyword evidence="3 9" id="KW-0132">Cell division</keyword>
<evidence type="ECO:0000256" key="4">
    <source>
        <dbReference type="ARBA" id="ARBA00022737"/>
    </source>
</evidence>
<dbReference type="PANTHER" id="PTHR19918">
    <property type="entry name" value="CELL DIVISION CYCLE 20 CDC20 FIZZY -RELATED"/>
    <property type="match status" value="1"/>
</dbReference>
<reference evidence="9 10" key="1">
    <citation type="submission" date="2016-02" db="EMBL/GenBank/DDBJ databases">
        <title>Discovery of a natural microsporidian pathogen with a broad tissue tropism in Caenorhabditis elegans.</title>
        <authorList>
            <person name="Luallen R.J."/>
            <person name="Reinke A.W."/>
            <person name="Tong L."/>
            <person name="Botts M.R."/>
            <person name="Felix M.-A."/>
            <person name="Troemel E.R."/>
        </authorList>
    </citation>
    <scope>NUCLEOTIDE SEQUENCE [LARGE SCALE GENOMIC DNA]</scope>
    <source>
        <strain evidence="9 10">JUm2807</strain>
    </source>
</reference>
<evidence type="ECO:0000256" key="5">
    <source>
        <dbReference type="ARBA" id="ARBA00022776"/>
    </source>
</evidence>
<dbReference type="GO" id="GO:0005680">
    <property type="term" value="C:anaphase-promoting complex"/>
    <property type="evidence" value="ECO:0007669"/>
    <property type="project" value="TreeGrafter"/>
</dbReference>
<dbReference type="GO" id="GO:0010997">
    <property type="term" value="F:anaphase-promoting complex binding"/>
    <property type="evidence" value="ECO:0007669"/>
    <property type="project" value="InterPro"/>
</dbReference>
<dbReference type="GO" id="GO:1990757">
    <property type="term" value="F:ubiquitin ligase activator activity"/>
    <property type="evidence" value="ECO:0007669"/>
    <property type="project" value="TreeGrafter"/>
</dbReference>
<keyword evidence="4" id="KW-0677">Repeat</keyword>
<feature type="repeat" description="WD" evidence="7">
    <location>
        <begin position="334"/>
        <end position="365"/>
    </location>
</feature>
<dbReference type="SMART" id="SM00320">
    <property type="entry name" value="WD40"/>
    <property type="match status" value="5"/>
</dbReference>
<dbReference type="AlphaFoldDB" id="A0A177EC18"/>
<feature type="repeat" description="WD" evidence="7">
    <location>
        <begin position="204"/>
        <end position="235"/>
    </location>
</feature>
<evidence type="ECO:0000256" key="6">
    <source>
        <dbReference type="ARBA" id="ARBA00023306"/>
    </source>
</evidence>
<evidence type="ECO:0000313" key="10">
    <source>
        <dbReference type="Proteomes" id="UP000185944"/>
    </source>
</evidence>
<dbReference type="PANTHER" id="PTHR19918:SF8">
    <property type="entry name" value="FI02843P"/>
    <property type="match status" value="1"/>
</dbReference>
<dbReference type="Gene3D" id="2.130.10.10">
    <property type="entry name" value="YVTN repeat-like/Quinoprotein amine dehydrogenase"/>
    <property type="match status" value="1"/>
</dbReference>
<evidence type="ECO:0000313" key="9">
    <source>
        <dbReference type="EMBL" id="OAG29494.1"/>
    </source>
</evidence>